<evidence type="ECO:0000313" key="2">
    <source>
        <dbReference type="EMBL" id="KAL0480410.1"/>
    </source>
</evidence>
<dbReference type="InterPro" id="IPR036249">
    <property type="entry name" value="Thioredoxin-like_sf"/>
</dbReference>
<proteinExistence type="predicted"/>
<feature type="domain" description="Alkyl hydroperoxide reductase subunit C/ Thiol specific antioxidant" evidence="1">
    <location>
        <begin position="125"/>
        <end position="218"/>
    </location>
</feature>
<dbReference type="EMBL" id="JAOPGA020000657">
    <property type="protein sequence ID" value="KAL0480410.1"/>
    <property type="molecule type" value="Genomic_DNA"/>
</dbReference>
<accession>A0AAW2YT96</accession>
<dbReference type="Pfam" id="PF00578">
    <property type="entry name" value="AhpC-TSA"/>
    <property type="match status" value="1"/>
</dbReference>
<name>A0AAW2YT96_9EUKA</name>
<sequence>MSCDVANAKDEFQRHILMAYDNVDKLLRLEEKVDKIKMMPDKVDEAKNLRLEHISLQRTIDEQIKNGLMKRNVIIDEYKRRKNNTCGHIGKTPNVECAKCSETKLSAELFSSKEPKKWISSITPKNEFTILIFYRGTWCGNCAIYLREVDHCLVQLRQLGAEVYAICSQSQVYVDEMKEDTKVGFELISDPKNALGKKFDIKITNKNGNSFKVMSRIIKSALGGTDNYDPHHEDGIVQPAVVILKDEEVMYKWVTPASINVGYGMFERMTPSSIVDIIRFHSVNEVSSNICKTLNMRKQSIE</sequence>
<protein>
    <submittedName>
        <fullName evidence="2">Peroxiredoxin</fullName>
    </submittedName>
</protein>
<organism evidence="2 3">
    <name type="scientific">Acrasis kona</name>
    <dbReference type="NCBI Taxonomy" id="1008807"/>
    <lineage>
        <taxon>Eukaryota</taxon>
        <taxon>Discoba</taxon>
        <taxon>Heterolobosea</taxon>
        <taxon>Tetramitia</taxon>
        <taxon>Eutetramitia</taxon>
        <taxon>Acrasidae</taxon>
        <taxon>Acrasis</taxon>
    </lineage>
</organism>
<gene>
    <name evidence="2" type="ORF">AKO1_011065</name>
</gene>
<evidence type="ECO:0000313" key="3">
    <source>
        <dbReference type="Proteomes" id="UP001431209"/>
    </source>
</evidence>
<reference evidence="2 3" key="1">
    <citation type="submission" date="2024-03" db="EMBL/GenBank/DDBJ databases">
        <title>The Acrasis kona genome and developmental transcriptomes reveal deep origins of eukaryotic multicellular pathways.</title>
        <authorList>
            <person name="Sheikh S."/>
            <person name="Fu C.-J."/>
            <person name="Brown M.W."/>
            <person name="Baldauf S.L."/>
        </authorList>
    </citation>
    <scope>NUCLEOTIDE SEQUENCE [LARGE SCALE GENOMIC DNA]</scope>
    <source>
        <strain evidence="2 3">ATCC MYA-3509</strain>
    </source>
</reference>
<evidence type="ECO:0000259" key="1">
    <source>
        <dbReference type="Pfam" id="PF00578"/>
    </source>
</evidence>
<dbReference type="Gene3D" id="3.40.30.10">
    <property type="entry name" value="Glutaredoxin"/>
    <property type="match status" value="1"/>
</dbReference>
<dbReference type="Proteomes" id="UP001431209">
    <property type="component" value="Unassembled WGS sequence"/>
</dbReference>
<dbReference type="AlphaFoldDB" id="A0AAW2YT96"/>
<comment type="caution">
    <text evidence="2">The sequence shown here is derived from an EMBL/GenBank/DDBJ whole genome shotgun (WGS) entry which is preliminary data.</text>
</comment>
<keyword evidence="3" id="KW-1185">Reference proteome</keyword>
<dbReference type="GO" id="GO:0016491">
    <property type="term" value="F:oxidoreductase activity"/>
    <property type="evidence" value="ECO:0007669"/>
    <property type="project" value="InterPro"/>
</dbReference>
<dbReference type="GO" id="GO:0016209">
    <property type="term" value="F:antioxidant activity"/>
    <property type="evidence" value="ECO:0007669"/>
    <property type="project" value="InterPro"/>
</dbReference>
<dbReference type="InterPro" id="IPR000866">
    <property type="entry name" value="AhpC/TSA"/>
</dbReference>
<dbReference type="SUPFAM" id="SSF52833">
    <property type="entry name" value="Thioredoxin-like"/>
    <property type="match status" value="1"/>
</dbReference>